<proteinExistence type="predicted"/>
<evidence type="ECO:0000313" key="1">
    <source>
        <dbReference type="EMBL" id="MBP5855495.1"/>
    </source>
</evidence>
<dbReference type="AlphaFoldDB" id="A0A8J7V0N4"/>
<dbReference type="RefSeq" id="WP_210680082.1">
    <property type="nucleotide sequence ID" value="NZ_JAGMWN010000001.1"/>
</dbReference>
<evidence type="ECO:0000313" key="2">
    <source>
        <dbReference type="Proteomes" id="UP000672602"/>
    </source>
</evidence>
<reference evidence="1" key="1">
    <citation type="submission" date="2021-04" db="EMBL/GenBank/DDBJ databases">
        <authorList>
            <person name="Zhang D.-C."/>
        </authorList>
    </citation>
    <scope>NUCLEOTIDE SEQUENCE</scope>
    <source>
        <strain evidence="1">CGMCC 1.15697</strain>
    </source>
</reference>
<dbReference type="EMBL" id="JAGMWN010000001">
    <property type="protein sequence ID" value="MBP5855495.1"/>
    <property type="molecule type" value="Genomic_DNA"/>
</dbReference>
<protein>
    <recommendedName>
        <fullName evidence="3">PAS domain-containing protein</fullName>
    </recommendedName>
</protein>
<gene>
    <name evidence="1" type="ORF">KAJ83_00615</name>
</gene>
<accession>A0A8J7V0N4</accession>
<organism evidence="1 2">
    <name type="scientific">Marivibrio halodurans</name>
    <dbReference type="NCBI Taxonomy" id="2039722"/>
    <lineage>
        <taxon>Bacteria</taxon>
        <taxon>Pseudomonadati</taxon>
        <taxon>Pseudomonadota</taxon>
        <taxon>Alphaproteobacteria</taxon>
        <taxon>Rhodospirillales</taxon>
        <taxon>Rhodospirillaceae</taxon>
        <taxon>Marivibrio</taxon>
    </lineage>
</organism>
<sequence>MVSQDETLAALRAIAQAGRDIPSDWLSGQATHALAIEPAVQAAGFARTHDRLMAAMRDGAIDWRRFDIAEFVDIMPSLAYLDRVETDAGADFRYRFVGEGINAVARRPLRGLLLSEVLTGTAARQIIAEYERVITDRAPRASAGRVVVSDMSWISYLRLLYPVRTGERIDRLLLVMLFATDKNAWGAGPPR</sequence>
<comment type="caution">
    <text evidence="1">The sequence shown here is derived from an EMBL/GenBank/DDBJ whole genome shotgun (WGS) entry which is preliminary data.</text>
</comment>
<dbReference type="Proteomes" id="UP000672602">
    <property type="component" value="Unassembled WGS sequence"/>
</dbReference>
<evidence type="ECO:0008006" key="3">
    <source>
        <dbReference type="Google" id="ProtNLM"/>
    </source>
</evidence>
<keyword evidence="2" id="KW-1185">Reference proteome</keyword>
<name>A0A8J7V0N4_9PROT</name>